<evidence type="ECO:0000313" key="1">
    <source>
        <dbReference type="EMBL" id="MBD2180776.1"/>
    </source>
</evidence>
<proteinExistence type="predicted"/>
<dbReference type="RefSeq" id="WP_190463325.1">
    <property type="nucleotide sequence ID" value="NZ_JACJPW010000012.1"/>
</dbReference>
<comment type="caution">
    <text evidence="1">The sequence shown here is derived from an EMBL/GenBank/DDBJ whole genome shotgun (WGS) entry which is preliminary data.</text>
</comment>
<protein>
    <recommendedName>
        <fullName evidence="3">DUF4351 domain-containing protein</fullName>
    </recommendedName>
</protein>
<organism evidence="1 2">
    <name type="scientific">Aerosakkonema funiforme FACHB-1375</name>
    <dbReference type="NCBI Taxonomy" id="2949571"/>
    <lineage>
        <taxon>Bacteria</taxon>
        <taxon>Bacillati</taxon>
        <taxon>Cyanobacteriota</taxon>
        <taxon>Cyanophyceae</taxon>
        <taxon>Oscillatoriophycideae</taxon>
        <taxon>Aerosakkonematales</taxon>
        <taxon>Aerosakkonemataceae</taxon>
        <taxon>Aerosakkonema</taxon>
    </lineage>
</organism>
<evidence type="ECO:0008006" key="3">
    <source>
        <dbReference type="Google" id="ProtNLM"/>
    </source>
</evidence>
<name>A0A926VBL4_9CYAN</name>
<dbReference type="EMBL" id="JACJPW010000012">
    <property type="protein sequence ID" value="MBD2180776.1"/>
    <property type="molecule type" value="Genomic_DNA"/>
</dbReference>
<reference evidence="1" key="2">
    <citation type="submission" date="2020-08" db="EMBL/GenBank/DDBJ databases">
        <authorList>
            <person name="Chen M."/>
            <person name="Teng W."/>
            <person name="Zhao L."/>
            <person name="Hu C."/>
            <person name="Zhou Y."/>
            <person name="Han B."/>
            <person name="Song L."/>
            <person name="Shu W."/>
        </authorList>
    </citation>
    <scope>NUCLEOTIDE SEQUENCE</scope>
    <source>
        <strain evidence="1">FACHB-1375</strain>
    </source>
</reference>
<dbReference type="Proteomes" id="UP000641646">
    <property type="component" value="Unassembled WGS sequence"/>
</dbReference>
<gene>
    <name evidence="1" type="ORF">H6G03_06610</name>
</gene>
<keyword evidence="2" id="KW-1185">Reference proteome</keyword>
<evidence type="ECO:0000313" key="2">
    <source>
        <dbReference type="Proteomes" id="UP000641646"/>
    </source>
</evidence>
<dbReference type="AlphaFoldDB" id="A0A926VBL4"/>
<reference evidence="1" key="1">
    <citation type="journal article" date="2015" name="ISME J.">
        <title>Draft Genome Sequence of Streptomyces incarnatus NRRL8089, which Produces the Nucleoside Antibiotic Sinefungin.</title>
        <authorList>
            <person name="Oshima K."/>
            <person name="Hattori M."/>
            <person name="Shimizu H."/>
            <person name="Fukuda K."/>
            <person name="Nemoto M."/>
            <person name="Inagaki K."/>
            <person name="Tamura T."/>
        </authorList>
    </citation>
    <scope>NUCLEOTIDE SEQUENCE</scope>
    <source>
        <strain evidence="1">FACHB-1375</strain>
    </source>
</reference>
<accession>A0A926VBL4</accession>
<sequence length="78" mass="8946">MAVLSESPWYQEILQQGIRQERLSSIELILEMKFGSEGVQLMPEISQISDLERLKTIQLGLKRVSTLEELQEIISSID</sequence>